<organism evidence="7 8">
    <name type="scientific">Larinioides sclopetarius</name>
    <dbReference type="NCBI Taxonomy" id="280406"/>
    <lineage>
        <taxon>Eukaryota</taxon>
        <taxon>Metazoa</taxon>
        <taxon>Ecdysozoa</taxon>
        <taxon>Arthropoda</taxon>
        <taxon>Chelicerata</taxon>
        <taxon>Arachnida</taxon>
        <taxon>Araneae</taxon>
        <taxon>Araneomorphae</taxon>
        <taxon>Entelegynae</taxon>
        <taxon>Araneoidea</taxon>
        <taxon>Araneidae</taxon>
        <taxon>Larinioides</taxon>
    </lineage>
</organism>
<feature type="disulfide bond" evidence="4">
    <location>
        <begin position="303"/>
        <end position="330"/>
    </location>
</feature>
<feature type="domain" description="Sushi" evidence="6">
    <location>
        <begin position="271"/>
        <end position="332"/>
    </location>
</feature>
<evidence type="ECO:0000256" key="2">
    <source>
        <dbReference type="ARBA" id="ARBA00022737"/>
    </source>
</evidence>
<proteinExistence type="predicted"/>
<dbReference type="PROSITE" id="PS50923">
    <property type="entry name" value="SUSHI"/>
    <property type="match status" value="3"/>
</dbReference>
<comment type="caution">
    <text evidence="4">Lacks conserved residue(s) required for the propagation of feature annotation.</text>
</comment>
<evidence type="ECO:0000313" key="8">
    <source>
        <dbReference type="Proteomes" id="UP001497382"/>
    </source>
</evidence>
<dbReference type="SMART" id="SM00032">
    <property type="entry name" value="CCP"/>
    <property type="match status" value="3"/>
</dbReference>
<dbReference type="SUPFAM" id="SSF57535">
    <property type="entry name" value="Complement control module/SCR domain"/>
    <property type="match status" value="3"/>
</dbReference>
<dbReference type="EMBL" id="CAXIEN010000102">
    <property type="protein sequence ID" value="CAL1277422.1"/>
    <property type="molecule type" value="Genomic_DNA"/>
</dbReference>
<dbReference type="InterPro" id="IPR035976">
    <property type="entry name" value="Sushi/SCR/CCP_sf"/>
</dbReference>
<keyword evidence="3 4" id="KW-1015">Disulfide bond</keyword>
<dbReference type="InterPro" id="IPR009030">
    <property type="entry name" value="Growth_fac_rcpt_cys_sf"/>
</dbReference>
<evidence type="ECO:0000256" key="3">
    <source>
        <dbReference type="ARBA" id="ARBA00023157"/>
    </source>
</evidence>
<feature type="signal peptide" evidence="5">
    <location>
        <begin position="1"/>
        <end position="18"/>
    </location>
</feature>
<name>A0AAV2A057_9ARAC</name>
<protein>
    <recommendedName>
        <fullName evidence="6">Sushi domain-containing protein</fullName>
    </recommendedName>
</protein>
<dbReference type="InterPro" id="IPR000436">
    <property type="entry name" value="Sushi_SCR_CCP_dom"/>
</dbReference>
<keyword evidence="8" id="KW-1185">Reference proteome</keyword>
<keyword evidence="1 5" id="KW-0732">Signal</keyword>
<evidence type="ECO:0000256" key="5">
    <source>
        <dbReference type="SAM" id="SignalP"/>
    </source>
</evidence>
<dbReference type="PANTHER" id="PTHR45656:SF4">
    <property type="entry name" value="PROTEIN CBR-CLEC-78"/>
    <property type="match status" value="1"/>
</dbReference>
<evidence type="ECO:0000313" key="7">
    <source>
        <dbReference type="EMBL" id="CAL1277422.1"/>
    </source>
</evidence>
<dbReference type="InterPro" id="IPR051277">
    <property type="entry name" value="SEZ6_CSMD_C4BPB_Regulators"/>
</dbReference>
<dbReference type="Gene3D" id="2.10.70.10">
    <property type="entry name" value="Complement Module, domain 1"/>
    <property type="match status" value="3"/>
</dbReference>
<dbReference type="Pfam" id="PF00084">
    <property type="entry name" value="Sushi"/>
    <property type="match status" value="3"/>
</dbReference>
<feature type="domain" description="Sushi" evidence="6">
    <location>
        <begin position="196"/>
        <end position="262"/>
    </location>
</feature>
<dbReference type="PANTHER" id="PTHR45656">
    <property type="entry name" value="PROTEIN CBR-CLEC-78"/>
    <property type="match status" value="1"/>
</dbReference>
<evidence type="ECO:0000256" key="1">
    <source>
        <dbReference type="ARBA" id="ARBA00022729"/>
    </source>
</evidence>
<keyword evidence="2" id="KW-0677">Repeat</keyword>
<feature type="disulfide bond" evidence="4">
    <location>
        <begin position="233"/>
        <end position="260"/>
    </location>
</feature>
<feature type="disulfide bond" evidence="4">
    <location>
        <begin position="160"/>
        <end position="187"/>
    </location>
</feature>
<dbReference type="SUPFAM" id="SSF57184">
    <property type="entry name" value="Growth factor receptor domain"/>
    <property type="match status" value="1"/>
</dbReference>
<feature type="domain" description="Sushi" evidence="6">
    <location>
        <begin position="117"/>
        <end position="189"/>
    </location>
</feature>
<reference evidence="7 8" key="1">
    <citation type="submission" date="2024-04" db="EMBL/GenBank/DDBJ databases">
        <authorList>
            <person name="Rising A."/>
            <person name="Reimegard J."/>
            <person name="Sonavane S."/>
            <person name="Akerstrom W."/>
            <person name="Nylinder S."/>
            <person name="Hedman E."/>
            <person name="Kallberg Y."/>
        </authorList>
    </citation>
    <scope>NUCLEOTIDE SEQUENCE [LARGE SCALE GENOMIC DNA]</scope>
</reference>
<sequence>MLTAAFFFAITLTSPVITSTSDSLFRCISCPCGLLNQNYTQCDIETLLRDFTCERWSHCQTCKANTTFCITCRLGHFGPTCSESSDEHTRRKRQKYSNVLNHSRYPRQSGSGRHSETRCLNHGIISNGRLIVILSFESRKTSEDDDDFDFPYGTRLKYTCDDGFSLVGKGTSRCGSDGFWTESIPECVGETPTYHESCKHPGVDVNGRINGPRVDPRRRRQGFSAGTELTFGCNDGFEPEGATVLACLSNGQWTSLPPKCRRSPTSEVVELPCRHPGVVINGMFNGELYKSSFPVGTAVTFRCIEGTQRKGPMTIFCRRNGMWSESPPSCKPTRNSK</sequence>
<accession>A0AAV2A057</accession>
<evidence type="ECO:0000259" key="6">
    <source>
        <dbReference type="PROSITE" id="PS50923"/>
    </source>
</evidence>
<dbReference type="Proteomes" id="UP001497382">
    <property type="component" value="Unassembled WGS sequence"/>
</dbReference>
<dbReference type="AlphaFoldDB" id="A0AAV2A057"/>
<evidence type="ECO:0000256" key="4">
    <source>
        <dbReference type="PROSITE-ProRule" id="PRU00302"/>
    </source>
</evidence>
<dbReference type="CDD" id="cd00033">
    <property type="entry name" value="CCP"/>
    <property type="match status" value="3"/>
</dbReference>
<feature type="chain" id="PRO_5044021850" description="Sushi domain-containing protein" evidence="5">
    <location>
        <begin position="19"/>
        <end position="337"/>
    </location>
</feature>
<gene>
    <name evidence="7" type="ORF">LARSCL_LOCUS9216</name>
</gene>
<comment type="caution">
    <text evidence="7">The sequence shown here is derived from an EMBL/GenBank/DDBJ whole genome shotgun (WGS) entry which is preliminary data.</text>
</comment>
<keyword evidence="4" id="KW-0768">Sushi</keyword>